<name>A0A329Y7J8_RHITR</name>
<evidence type="ECO:0000256" key="2">
    <source>
        <dbReference type="ARBA" id="ARBA00022670"/>
    </source>
</evidence>
<evidence type="ECO:0000256" key="7">
    <source>
        <dbReference type="ARBA" id="ARBA00023239"/>
    </source>
</evidence>
<dbReference type="PANTHER" id="PTHR13604">
    <property type="entry name" value="DC12-RELATED"/>
    <property type="match status" value="1"/>
</dbReference>
<gene>
    <name evidence="9" type="ORF">DQ393_30085</name>
</gene>
<keyword evidence="2 8" id="KW-0645">Protease</keyword>
<dbReference type="GO" id="GO:0003697">
    <property type="term" value="F:single-stranded DNA binding"/>
    <property type="evidence" value="ECO:0007669"/>
    <property type="project" value="InterPro"/>
</dbReference>
<accession>A0A329Y7J8</accession>
<dbReference type="GO" id="GO:0106300">
    <property type="term" value="P:protein-DNA covalent cross-linking repair"/>
    <property type="evidence" value="ECO:0007669"/>
    <property type="project" value="InterPro"/>
</dbReference>
<dbReference type="Pfam" id="PF02586">
    <property type="entry name" value="SRAP"/>
    <property type="match status" value="1"/>
</dbReference>
<comment type="similarity">
    <text evidence="1 8">Belongs to the SOS response-associated peptidase family.</text>
</comment>
<evidence type="ECO:0000256" key="3">
    <source>
        <dbReference type="ARBA" id="ARBA00022763"/>
    </source>
</evidence>
<dbReference type="EC" id="3.4.-.-" evidence="8"/>
<keyword evidence="5" id="KW-0190">Covalent protein-DNA linkage</keyword>
<keyword evidence="3" id="KW-0227">DNA damage</keyword>
<dbReference type="SUPFAM" id="SSF143081">
    <property type="entry name" value="BB1717-like"/>
    <property type="match status" value="1"/>
</dbReference>
<evidence type="ECO:0000256" key="8">
    <source>
        <dbReference type="RuleBase" id="RU364100"/>
    </source>
</evidence>
<evidence type="ECO:0000256" key="1">
    <source>
        <dbReference type="ARBA" id="ARBA00008136"/>
    </source>
</evidence>
<dbReference type="RefSeq" id="WP_112345386.1">
    <property type="nucleotide sequence ID" value="NZ_QMKK01000056.1"/>
</dbReference>
<reference evidence="9 10" key="1">
    <citation type="submission" date="2018-06" db="EMBL/GenBank/DDBJ databases">
        <title>Whole Genome Sequence of an efficient microsymbiont, Rhizobium tropici.</title>
        <authorList>
            <person name="Srinivasan R."/>
            <person name="Singh H.V."/>
            <person name="Srivastava R."/>
            <person name="Kumari B."/>
            <person name="Radhakrishna A."/>
        </authorList>
    </citation>
    <scope>NUCLEOTIDE SEQUENCE [LARGE SCALE GENOMIC DNA]</scope>
    <source>
        <strain evidence="9 10">IGFRI Rhizo-19</strain>
    </source>
</reference>
<keyword evidence="4 8" id="KW-0378">Hydrolase</keyword>
<dbReference type="Gene3D" id="3.90.1680.20">
    <property type="match status" value="2"/>
</dbReference>
<dbReference type="OrthoDB" id="9782620at2"/>
<dbReference type="GO" id="GO:0008233">
    <property type="term" value="F:peptidase activity"/>
    <property type="evidence" value="ECO:0007669"/>
    <property type="project" value="UniProtKB-KW"/>
</dbReference>
<protein>
    <recommendedName>
        <fullName evidence="8">Abasic site processing protein</fullName>
        <ecNumber evidence="8">3.4.-.-</ecNumber>
    </recommendedName>
</protein>
<keyword evidence="7" id="KW-0456">Lyase</keyword>
<evidence type="ECO:0000256" key="5">
    <source>
        <dbReference type="ARBA" id="ARBA00023124"/>
    </source>
</evidence>
<dbReference type="Proteomes" id="UP000251205">
    <property type="component" value="Unassembled WGS sequence"/>
</dbReference>
<evidence type="ECO:0000313" key="9">
    <source>
        <dbReference type="EMBL" id="RAX37954.1"/>
    </source>
</evidence>
<proteinExistence type="inferred from homology"/>
<organism evidence="9 10">
    <name type="scientific">Rhizobium tropici</name>
    <dbReference type="NCBI Taxonomy" id="398"/>
    <lineage>
        <taxon>Bacteria</taxon>
        <taxon>Pseudomonadati</taxon>
        <taxon>Pseudomonadota</taxon>
        <taxon>Alphaproteobacteria</taxon>
        <taxon>Hyphomicrobiales</taxon>
        <taxon>Rhizobiaceae</taxon>
        <taxon>Rhizobium/Agrobacterium group</taxon>
        <taxon>Rhizobium</taxon>
    </lineage>
</organism>
<evidence type="ECO:0000256" key="4">
    <source>
        <dbReference type="ARBA" id="ARBA00022801"/>
    </source>
</evidence>
<dbReference type="InterPro" id="IPR003738">
    <property type="entry name" value="SRAP"/>
</dbReference>
<dbReference type="GO" id="GO:0006508">
    <property type="term" value="P:proteolysis"/>
    <property type="evidence" value="ECO:0007669"/>
    <property type="project" value="UniProtKB-KW"/>
</dbReference>
<dbReference type="GO" id="GO:0016829">
    <property type="term" value="F:lyase activity"/>
    <property type="evidence" value="ECO:0007669"/>
    <property type="project" value="UniProtKB-KW"/>
</dbReference>
<keyword evidence="6" id="KW-0238">DNA-binding</keyword>
<comment type="caution">
    <text evidence="9">The sequence shown here is derived from an EMBL/GenBank/DDBJ whole genome shotgun (WGS) entry which is preliminary data.</text>
</comment>
<evidence type="ECO:0000313" key="10">
    <source>
        <dbReference type="Proteomes" id="UP000251205"/>
    </source>
</evidence>
<dbReference type="PANTHER" id="PTHR13604:SF0">
    <property type="entry name" value="ABASIC SITE PROCESSING PROTEIN HMCES"/>
    <property type="match status" value="1"/>
</dbReference>
<dbReference type="EMBL" id="QMKK01000056">
    <property type="protein sequence ID" value="RAX37954.1"/>
    <property type="molecule type" value="Genomic_DNA"/>
</dbReference>
<dbReference type="InterPro" id="IPR036590">
    <property type="entry name" value="SRAP-like"/>
</dbReference>
<dbReference type="Gene3D" id="6.10.250.570">
    <property type="match status" value="1"/>
</dbReference>
<dbReference type="AlphaFoldDB" id="A0A329Y7J8"/>
<evidence type="ECO:0000256" key="6">
    <source>
        <dbReference type="ARBA" id="ARBA00023125"/>
    </source>
</evidence>
<sequence length="257" mass="29220">MCNLYRMEDKDWVNKWAQDAESLINLMPAYQMNPDQMGPIVRNTADGGKQLVHARWGLPSPRFVLEKLAQAKAEKLRVKGKEFDFEQLVREQVDRGVTNVRNLKLPHWRRWFGVENRCLVPVTSFAEPDPASQQDGGNVPNAWFARDEDKPLMFFAGIHVPQWTSVRKVKDGFTTDDLYGFLTTDPNNLVKPIHGKAMPVLLLTREETDVWMRAPWEEAKDLARPLPDEALIVTAREPYGSTIVTKEGELVGPSGVP</sequence>